<dbReference type="Pfam" id="PF00126">
    <property type="entry name" value="HTH_1"/>
    <property type="match status" value="1"/>
</dbReference>
<dbReference type="InterPro" id="IPR036388">
    <property type="entry name" value="WH-like_DNA-bd_sf"/>
</dbReference>
<dbReference type="RefSeq" id="WP_050434086.1">
    <property type="nucleotide sequence ID" value="NZ_CP012159.1"/>
</dbReference>
<feature type="domain" description="HTH lysR-type" evidence="5">
    <location>
        <begin position="14"/>
        <end position="64"/>
    </location>
</feature>
<keyword evidence="7" id="KW-1185">Reference proteome</keyword>
<evidence type="ECO:0000259" key="5">
    <source>
        <dbReference type="PROSITE" id="PS50931"/>
    </source>
</evidence>
<organism evidence="6 7">
    <name type="scientific">Chondromyces crocatus</name>
    <dbReference type="NCBI Taxonomy" id="52"/>
    <lineage>
        <taxon>Bacteria</taxon>
        <taxon>Pseudomonadati</taxon>
        <taxon>Myxococcota</taxon>
        <taxon>Polyangia</taxon>
        <taxon>Polyangiales</taxon>
        <taxon>Polyangiaceae</taxon>
        <taxon>Chondromyces</taxon>
    </lineage>
</organism>
<name>A0A0K1EP71_CHOCO</name>
<evidence type="ECO:0000256" key="1">
    <source>
        <dbReference type="ARBA" id="ARBA00009437"/>
    </source>
</evidence>
<evidence type="ECO:0000313" key="7">
    <source>
        <dbReference type="Proteomes" id="UP000067626"/>
    </source>
</evidence>
<accession>A0A0K1EP71</accession>
<dbReference type="Proteomes" id="UP000067626">
    <property type="component" value="Chromosome"/>
</dbReference>
<dbReference type="FunFam" id="1.10.10.10:FF:000001">
    <property type="entry name" value="LysR family transcriptional regulator"/>
    <property type="match status" value="1"/>
</dbReference>
<dbReference type="AlphaFoldDB" id="A0A0K1EP71"/>
<dbReference type="InterPro" id="IPR058163">
    <property type="entry name" value="LysR-type_TF_proteobact-type"/>
</dbReference>
<dbReference type="PATRIC" id="fig|52.7.peg.7342"/>
<evidence type="ECO:0000313" key="6">
    <source>
        <dbReference type="EMBL" id="AKT42457.1"/>
    </source>
</evidence>
<gene>
    <name evidence="6" type="primary">lysR</name>
    <name evidence="6" type="ORF">CMC5_066830</name>
</gene>
<dbReference type="InterPro" id="IPR005119">
    <property type="entry name" value="LysR_subst-bd"/>
</dbReference>
<sequence length="302" mass="33325">MTTFDPRLLNGIGVLVAVVEAGNFVRAAEALHMTQSGVSRAVARLEQRLGVRLFHRTARAVHLTEEGRRFHDDVAPLLTGLEDAAHQAAGASASARGKLSVNVDATFGHYILSPRIGAFLAAHPELSVDLLIRDRMGDLDADGFDVAVRFGEPEPSSLTCKLLSQSRVVTCASPAYVARRGRPARPRSLVDDGHECLLFRNPSTGRPFAWEFHRRKKVVPVPVTGRLATNDVNSLMAACLGGHGVSQFLEICVREMFEDGRLIQLLPDWAEERFPLYAYHRSRKLPPAKVRAFLDYVVELTR</sequence>
<keyword evidence="2" id="KW-0805">Transcription regulation</keyword>
<reference evidence="6 7" key="1">
    <citation type="submission" date="2015-07" db="EMBL/GenBank/DDBJ databases">
        <title>Genome analysis of myxobacterium Chondromyces crocatus Cm c5 reveals a high potential for natural compound synthesis and the genetic basis for the loss of fruiting body formation.</title>
        <authorList>
            <person name="Zaburannyi N."/>
            <person name="Bunk B."/>
            <person name="Maier J."/>
            <person name="Overmann J."/>
            <person name="Mueller R."/>
        </authorList>
    </citation>
    <scope>NUCLEOTIDE SEQUENCE [LARGE SCALE GENOMIC DNA]</scope>
    <source>
        <strain evidence="6 7">Cm c5</strain>
    </source>
</reference>
<proteinExistence type="inferred from homology"/>
<dbReference type="Gene3D" id="3.40.190.290">
    <property type="match status" value="1"/>
</dbReference>
<dbReference type="OrthoDB" id="464481at2"/>
<protein>
    <submittedName>
        <fullName evidence="6">LysR family transcriptional regulator</fullName>
    </submittedName>
</protein>
<dbReference type="PANTHER" id="PTHR30537:SF5">
    <property type="entry name" value="HTH-TYPE TRANSCRIPTIONAL ACTIVATOR TTDR-RELATED"/>
    <property type="match status" value="1"/>
</dbReference>
<dbReference type="InterPro" id="IPR036390">
    <property type="entry name" value="WH_DNA-bd_sf"/>
</dbReference>
<dbReference type="PRINTS" id="PR00039">
    <property type="entry name" value="HTHLYSR"/>
</dbReference>
<dbReference type="Gene3D" id="1.10.10.10">
    <property type="entry name" value="Winged helix-like DNA-binding domain superfamily/Winged helix DNA-binding domain"/>
    <property type="match status" value="1"/>
</dbReference>
<evidence type="ECO:0000256" key="3">
    <source>
        <dbReference type="ARBA" id="ARBA00023125"/>
    </source>
</evidence>
<dbReference type="PROSITE" id="PS50931">
    <property type="entry name" value="HTH_LYSR"/>
    <property type="match status" value="1"/>
</dbReference>
<dbReference type="GO" id="GO:0003700">
    <property type="term" value="F:DNA-binding transcription factor activity"/>
    <property type="evidence" value="ECO:0007669"/>
    <property type="project" value="InterPro"/>
</dbReference>
<evidence type="ECO:0000256" key="2">
    <source>
        <dbReference type="ARBA" id="ARBA00023015"/>
    </source>
</evidence>
<keyword evidence="3" id="KW-0238">DNA-binding</keyword>
<dbReference type="SUPFAM" id="SSF46785">
    <property type="entry name" value="Winged helix' DNA-binding domain"/>
    <property type="match status" value="1"/>
</dbReference>
<evidence type="ECO:0000256" key="4">
    <source>
        <dbReference type="ARBA" id="ARBA00023163"/>
    </source>
</evidence>
<dbReference type="SUPFAM" id="SSF53850">
    <property type="entry name" value="Periplasmic binding protein-like II"/>
    <property type="match status" value="1"/>
</dbReference>
<dbReference type="EMBL" id="CP012159">
    <property type="protein sequence ID" value="AKT42457.1"/>
    <property type="molecule type" value="Genomic_DNA"/>
</dbReference>
<dbReference type="CDD" id="cd08422">
    <property type="entry name" value="PBP2_CrgA_like"/>
    <property type="match status" value="1"/>
</dbReference>
<dbReference type="GO" id="GO:0003677">
    <property type="term" value="F:DNA binding"/>
    <property type="evidence" value="ECO:0007669"/>
    <property type="project" value="UniProtKB-KW"/>
</dbReference>
<keyword evidence="4" id="KW-0804">Transcription</keyword>
<dbReference type="PANTHER" id="PTHR30537">
    <property type="entry name" value="HTH-TYPE TRANSCRIPTIONAL REGULATOR"/>
    <property type="match status" value="1"/>
</dbReference>
<dbReference type="Pfam" id="PF03466">
    <property type="entry name" value="LysR_substrate"/>
    <property type="match status" value="1"/>
</dbReference>
<comment type="similarity">
    <text evidence="1">Belongs to the LysR transcriptional regulatory family.</text>
</comment>
<dbReference type="InterPro" id="IPR000847">
    <property type="entry name" value="LysR_HTH_N"/>
</dbReference>
<dbReference type="STRING" id="52.CMC5_066830"/>
<dbReference type="KEGG" id="ccro:CMC5_066830"/>